<dbReference type="InterPro" id="IPR032812">
    <property type="entry name" value="SbsA_Ig"/>
</dbReference>
<dbReference type="EMBL" id="CP022657">
    <property type="protein sequence ID" value="ASS73882.1"/>
    <property type="molecule type" value="Genomic_DNA"/>
</dbReference>
<dbReference type="Pfam" id="PF13205">
    <property type="entry name" value="Big_5"/>
    <property type="match status" value="1"/>
</dbReference>
<evidence type="ECO:0000256" key="2">
    <source>
        <dbReference type="SAM" id="SignalP"/>
    </source>
</evidence>
<gene>
    <name evidence="4" type="ORF">CIG75_02100</name>
</gene>
<reference evidence="4 5" key="1">
    <citation type="journal article" date="2015" name="Int. J. Syst. Evol. Microbiol.">
        <title>Tumebacillus algifaecis sp. nov., isolated from decomposing algal scum.</title>
        <authorList>
            <person name="Wu Y.F."/>
            <person name="Zhang B."/>
            <person name="Xing P."/>
            <person name="Wu Q.L."/>
            <person name="Liu S.J."/>
        </authorList>
    </citation>
    <scope>NUCLEOTIDE SEQUENCE [LARGE SCALE GENOMIC DNA]</scope>
    <source>
        <strain evidence="4 5">THMBR28</strain>
    </source>
</reference>
<keyword evidence="5" id="KW-1185">Reference proteome</keyword>
<dbReference type="InterPro" id="IPR051465">
    <property type="entry name" value="Cell_Envelope_Struct_Comp"/>
</dbReference>
<feature type="signal peptide" evidence="2">
    <location>
        <begin position="1"/>
        <end position="27"/>
    </location>
</feature>
<feature type="domain" description="SLH" evidence="3">
    <location>
        <begin position="89"/>
        <end position="148"/>
    </location>
</feature>
<feature type="domain" description="SLH" evidence="3">
    <location>
        <begin position="26"/>
        <end position="88"/>
    </location>
</feature>
<accession>A0A223CX52</accession>
<dbReference type="OrthoDB" id="1706086at2"/>
<dbReference type="RefSeq" id="WP_094235142.1">
    <property type="nucleotide sequence ID" value="NZ_CP022657.1"/>
</dbReference>
<dbReference type="AlphaFoldDB" id="A0A223CX52"/>
<evidence type="ECO:0000313" key="5">
    <source>
        <dbReference type="Proteomes" id="UP000214688"/>
    </source>
</evidence>
<dbReference type="KEGG" id="tab:CIG75_02100"/>
<proteinExistence type="predicted"/>
<dbReference type="Proteomes" id="UP000214688">
    <property type="component" value="Chromosome"/>
</dbReference>
<dbReference type="Gene3D" id="2.60.40.1220">
    <property type="match status" value="2"/>
</dbReference>
<dbReference type="PROSITE" id="PS51272">
    <property type="entry name" value="SLH"/>
    <property type="match status" value="3"/>
</dbReference>
<organism evidence="4 5">
    <name type="scientific">Tumebacillus algifaecis</name>
    <dbReference type="NCBI Taxonomy" id="1214604"/>
    <lineage>
        <taxon>Bacteria</taxon>
        <taxon>Bacillati</taxon>
        <taxon>Bacillota</taxon>
        <taxon>Bacilli</taxon>
        <taxon>Bacillales</taxon>
        <taxon>Alicyclobacillaceae</taxon>
        <taxon>Tumebacillus</taxon>
    </lineage>
</organism>
<dbReference type="InterPro" id="IPR001119">
    <property type="entry name" value="SLH_dom"/>
</dbReference>
<evidence type="ECO:0000313" key="4">
    <source>
        <dbReference type="EMBL" id="ASS73882.1"/>
    </source>
</evidence>
<evidence type="ECO:0000259" key="3">
    <source>
        <dbReference type="PROSITE" id="PS51272"/>
    </source>
</evidence>
<feature type="chain" id="PRO_5012759044" description="SLH domain-containing protein" evidence="2">
    <location>
        <begin position="28"/>
        <end position="1018"/>
    </location>
</feature>
<dbReference type="PANTHER" id="PTHR43308">
    <property type="entry name" value="OUTER MEMBRANE PROTEIN ALPHA-RELATED"/>
    <property type="match status" value="1"/>
</dbReference>
<name>A0A223CX52_9BACL</name>
<evidence type="ECO:0000256" key="1">
    <source>
        <dbReference type="ARBA" id="ARBA00022729"/>
    </source>
</evidence>
<dbReference type="Pfam" id="PF00395">
    <property type="entry name" value="SLH"/>
    <property type="match status" value="3"/>
</dbReference>
<keyword evidence="1 2" id="KW-0732">Signal</keyword>
<dbReference type="PANTHER" id="PTHR43308:SF5">
    <property type="entry name" value="S-LAYER PROTEIN _ PEPTIDOGLYCAN ENDO-BETA-N-ACETYLGLUCOSAMINIDASE"/>
    <property type="match status" value="1"/>
</dbReference>
<protein>
    <recommendedName>
        <fullName evidence="3">SLH domain-containing protein</fullName>
    </recommendedName>
</protein>
<dbReference type="InterPro" id="IPR014755">
    <property type="entry name" value="Cu-Rt/internalin_Ig-like"/>
</dbReference>
<feature type="domain" description="SLH" evidence="3">
    <location>
        <begin position="150"/>
        <end position="213"/>
    </location>
</feature>
<sequence length="1018" mass="104474">MNKSKKLTAAVAATAVASAIVAPVASASVSFSDIEGSYAKDAILELANAGIIVGENGKFNPSAKINRQDFAIIMAKALGLDLNNKPATATFSDIPTTHYSFVAVEAAVKAGLLSGIGGGKFGANTSLTREQMAVVFVNALGVDVAGKGADLKFADASSISSWAKDAVAYAVEAKLLSGGEGNKFNPQASAERQQVAVVASNFLKVKEELSVGTITAVEYLDNTNLKVTFSKALEAADKADFAVKAKATGAAAEVASVTLSDDKKSATVKLTAPLAAATAYTVSYKHKSLEITTPQAATVEVAATGAKKLTVTFNQAVDTAKADFAVKKGTVAVNVSSVTFSEDKKSAVLVLTTKLTKGDYTVSVTGVQESAVSDTVSVENETVASITLGSDKAAAKLDGAGIIVGATVTYKVVNQYGEDLTNNTPNINWTTGLGTAADDNAGLVELTYNFTKGQTVVLTGVDSTSNKVVTGTLTVSDAATTSELTFGELYNAEDEELTTTSDFSDFVITLGGKDQYGNTATKAQLENDFIVTSSNPLVATVENTGGSNPAPTVSTEVGKNEDSLGLTLVRPANNIAGTATIRLINKYTGKDFTFNVTVVKAAAVDTVTLSAPTETIAAGDTVSIPFSVLDQNGNEFKTHSGLVAGLGLNATNGNISLAYDYVAKKSVLNFTANAKGKATITLAPTSGKAPATIIFDVVDARTPAVVSKVVDLKGAVAVGATSKLTAANLQVVDQYGKAVTIDEDFFDDYEIAVDVAGTKVDADADLITSVDDVITLTGVAKGTEKIKLTLRNAADSSEVAGSSIEFNVKAVALSDIASYEIGDVAKIYDDNAAGYQVGFDVYGKLTDGTKVVLPNTAFTATSTKAGLTYSTATRKLDANGVTFGDASEVTGKVKVVIVTTGENLEKEVTITNVAPTATTFKNVSTNAVAITSGVAAVAAADVNTANLLATFTAKDQYGVAFDLDDATVTYSNLKGAGLNVTNNGQDNASITGAAAGNTFVMTIILPSGKSAFINVVVK</sequence>